<evidence type="ECO:0000256" key="1">
    <source>
        <dbReference type="SAM" id="Phobius"/>
    </source>
</evidence>
<accession>A0ABV6UTZ8</accession>
<evidence type="ECO:0000313" key="3">
    <source>
        <dbReference type="Proteomes" id="UP001592528"/>
    </source>
</evidence>
<keyword evidence="3" id="KW-1185">Reference proteome</keyword>
<proteinExistence type="predicted"/>
<evidence type="ECO:0000313" key="2">
    <source>
        <dbReference type="EMBL" id="MFC1404942.1"/>
    </source>
</evidence>
<keyword evidence="1" id="KW-1133">Transmembrane helix</keyword>
<feature type="transmembrane region" description="Helical" evidence="1">
    <location>
        <begin position="62"/>
        <end position="80"/>
    </location>
</feature>
<gene>
    <name evidence="2" type="ORF">ACEZDJ_27035</name>
</gene>
<sequence>MGSGLLAVRVMRAAVFAGVSLALSAGGQVLVTHAPLPFATVLWAWLAVFVLALLLTGAERGFARIAAVLVPLELSLNAMFNLGQQSCGPAVPTTPSTGLVSGLPTLLLCGRGSVPVHTAAAGSGPLGGLFRLTLPADPTVWQFALLLTVHLAAALLAAAWLRRGEAAVFRTLLAVAVSMTAPLRVLFAVLVPPAPAGVAVPAAPRRSQPGPQQVLLRTARRRGPPLCSAVC</sequence>
<dbReference type="Proteomes" id="UP001592528">
    <property type="component" value="Unassembled WGS sequence"/>
</dbReference>
<evidence type="ECO:0008006" key="4">
    <source>
        <dbReference type="Google" id="ProtNLM"/>
    </source>
</evidence>
<reference evidence="2 3" key="1">
    <citation type="submission" date="2024-09" db="EMBL/GenBank/DDBJ databases">
        <authorList>
            <person name="Lee S.D."/>
        </authorList>
    </citation>
    <scope>NUCLEOTIDE SEQUENCE [LARGE SCALE GENOMIC DNA]</scope>
    <source>
        <strain evidence="2 3">N1-5</strain>
    </source>
</reference>
<name>A0ABV6UTZ8_9ACTN</name>
<protein>
    <recommendedName>
        <fullName evidence="4">Integral membrane protein</fullName>
    </recommendedName>
</protein>
<dbReference type="EMBL" id="JBHEZZ010000017">
    <property type="protein sequence ID" value="MFC1404942.1"/>
    <property type="molecule type" value="Genomic_DNA"/>
</dbReference>
<comment type="caution">
    <text evidence="2">The sequence shown here is derived from an EMBL/GenBank/DDBJ whole genome shotgun (WGS) entry which is preliminary data.</text>
</comment>
<organism evidence="2 3">
    <name type="scientific">Streptacidiphilus cavernicola</name>
    <dbReference type="NCBI Taxonomy" id="3342716"/>
    <lineage>
        <taxon>Bacteria</taxon>
        <taxon>Bacillati</taxon>
        <taxon>Actinomycetota</taxon>
        <taxon>Actinomycetes</taxon>
        <taxon>Kitasatosporales</taxon>
        <taxon>Streptomycetaceae</taxon>
        <taxon>Streptacidiphilus</taxon>
    </lineage>
</organism>
<feature type="transmembrane region" description="Helical" evidence="1">
    <location>
        <begin position="168"/>
        <end position="191"/>
    </location>
</feature>
<feature type="transmembrane region" description="Helical" evidence="1">
    <location>
        <begin position="140"/>
        <end position="161"/>
    </location>
</feature>
<keyword evidence="1" id="KW-0812">Transmembrane</keyword>
<feature type="transmembrane region" description="Helical" evidence="1">
    <location>
        <begin position="37"/>
        <end position="55"/>
    </location>
</feature>
<keyword evidence="1" id="KW-0472">Membrane</keyword>
<dbReference type="RefSeq" id="WP_157623874.1">
    <property type="nucleotide sequence ID" value="NZ_JBHEZZ010000017.1"/>
</dbReference>